<evidence type="ECO:0000313" key="4">
    <source>
        <dbReference type="EMBL" id="RFZ76078.1"/>
    </source>
</evidence>
<dbReference type="GO" id="GO:0004668">
    <property type="term" value="F:protein-arginine deiminase activity"/>
    <property type="evidence" value="ECO:0007669"/>
    <property type="project" value="InterPro"/>
</dbReference>
<protein>
    <recommendedName>
        <fullName evidence="2">Putative agmatine deiminase</fullName>
        <ecNumber evidence="2">3.5.3.12</ecNumber>
    </recommendedName>
    <alternativeName>
        <fullName evidence="2">Agmatine iminohydrolase</fullName>
    </alternativeName>
</protein>
<dbReference type="EC" id="3.5.3.12" evidence="2"/>
<dbReference type="NCBIfam" id="TIGR03380">
    <property type="entry name" value="agmatine_aguA"/>
    <property type="match status" value="1"/>
</dbReference>
<evidence type="ECO:0000313" key="3">
    <source>
        <dbReference type="EMBL" id="GLB32164.1"/>
    </source>
</evidence>
<dbReference type="InterPro" id="IPR017754">
    <property type="entry name" value="Agmatine_deiminase"/>
</dbReference>
<dbReference type="Proteomes" id="UP000260680">
    <property type="component" value="Unassembled WGS sequence"/>
</dbReference>
<evidence type="ECO:0000313" key="5">
    <source>
        <dbReference type="Proteomes" id="UP000260680"/>
    </source>
</evidence>
<dbReference type="PANTHER" id="PTHR31377:SF0">
    <property type="entry name" value="AGMATINE DEIMINASE-RELATED"/>
    <property type="match status" value="1"/>
</dbReference>
<name>A0A3E2N512_9FIRM</name>
<evidence type="ECO:0000256" key="2">
    <source>
        <dbReference type="HAMAP-Rule" id="MF_01841"/>
    </source>
</evidence>
<dbReference type="PANTHER" id="PTHR31377">
    <property type="entry name" value="AGMATINE DEIMINASE-RELATED"/>
    <property type="match status" value="1"/>
</dbReference>
<dbReference type="SUPFAM" id="SSF55909">
    <property type="entry name" value="Pentein"/>
    <property type="match status" value="1"/>
</dbReference>
<reference evidence="3 6" key="2">
    <citation type="journal article" date="2024" name="Int. J. Syst. Evol. Microbiol.">
        <title>Lacrimispora brassicae sp. nov. isolated from fermented cabbage, and proposal of Clostridium indicum Gundawar et al. 2019 and Clostridium methoxybenzovorans Mechichi et al. 1999 as heterotypic synonyms of Lacrimispora amygdalina (Parshina et al. 2003) Haas and Blanchard 2020 and Lacrimispora indolis (McClung and McCoy 1957) Haas and Blanchard 2020, respectively.</title>
        <authorList>
            <person name="Kobayashi H."/>
            <person name="Tanizawa Y."/>
            <person name="Sakamoto M."/>
            <person name="Ohkuma M."/>
            <person name="Tohno M."/>
        </authorList>
    </citation>
    <scope>NUCLEOTIDE SEQUENCE [LARGE SCALE GENOMIC DNA]</scope>
    <source>
        <strain evidence="3 6">DSM 12857</strain>
    </source>
</reference>
<comment type="similarity">
    <text evidence="2">Belongs to the agmatine deiminase family.</text>
</comment>
<dbReference type="AlphaFoldDB" id="A0A3E2N512"/>
<dbReference type="OrthoDB" id="9808013at2"/>
<dbReference type="GO" id="GO:0047632">
    <property type="term" value="F:agmatine deiminase activity"/>
    <property type="evidence" value="ECO:0007669"/>
    <property type="project" value="UniProtKB-UniRule"/>
</dbReference>
<dbReference type="RefSeq" id="WP_117419753.1">
    <property type="nucleotide sequence ID" value="NZ_BRPJ01000087.1"/>
</dbReference>
<keyword evidence="1 2" id="KW-0378">Hydrolase</keyword>
<comment type="caution">
    <text evidence="4">The sequence shown here is derived from an EMBL/GenBank/DDBJ whole genome shotgun (WGS) entry which is preliminary data.</text>
</comment>
<dbReference type="HAMAP" id="MF_01841">
    <property type="entry name" value="Agmatine_deimin"/>
    <property type="match status" value="1"/>
</dbReference>
<evidence type="ECO:0000313" key="6">
    <source>
        <dbReference type="Proteomes" id="UP001419084"/>
    </source>
</evidence>
<dbReference type="EMBL" id="QOHO01000106">
    <property type="protein sequence ID" value="RFZ76078.1"/>
    <property type="molecule type" value="Genomic_DNA"/>
</dbReference>
<sequence>MAKRILHTTPKQDGYHMPAEFEEQERIWMLWPERPDNWRNGAKPAQTVFAQVAKAIRQFEPVTVCASPAQFQNCRAHLPSDIRVVEVTSNDAWIRDCGPTFVINDKGGIRGCDWTFNAWGGLVDGLYFPWDQDDLVAQKVCDLEGIDSYRTEGFVLEGGSFHVDGEGTVVTTEMCLLSEGRNPLMTKEEIEEMLCQYLNCEKVIWIKDGIDPNETNGHIDDVVQYVRPGEVACIWTEDKENPFYEEAQAAYKTLSEAVDAKGRRLKVHKLCLTKEPIRLSGADSIDMVEGTLPREDGEISIASYMNFLIVNGGVIVPQYGDENDTLALAQIQEMFPERKVVGVRTEEIAFGGGNIHCITQQQPKVKVK</sequence>
<organism evidence="4 5">
    <name type="scientific">Lacrimispora amygdalina</name>
    <dbReference type="NCBI Taxonomy" id="253257"/>
    <lineage>
        <taxon>Bacteria</taxon>
        <taxon>Bacillati</taxon>
        <taxon>Bacillota</taxon>
        <taxon>Clostridia</taxon>
        <taxon>Lachnospirales</taxon>
        <taxon>Lachnospiraceae</taxon>
        <taxon>Lacrimispora</taxon>
    </lineage>
</organism>
<dbReference type="NCBIfam" id="NF010070">
    <property type="entry name" value="PRK13551.1"/>
    <property type="match status" value="1"/>
</dbReference>
<accession>A0A3E2N512</accession>
<keyword evidence="6" id="KW-1185">Reference proteome</keyword>
<dbReference type="Proteomes" id="UP001419084">
    <property type="component" value="Unassembled WGS sequence"/>
</dbReference>
<reference evidence="4 5" key="1">
    <citation type="submission" date="2018-07" db="EMBL/GenBank/DDBJ databases">
        <title>New species, Clostridium PI-S10-A1B.</title>
        <authorList>
            <person name="Krishna G."/>
            <person name="Summeta K."/>
            <person name="Shikha S."/>
            <person name="Prabhu P.B."/>
            <person name="Suresh K."/>
        </authorList>
    </citation>
    <scope>NUCLEOTIDE SEQUENCE [LARGE SCALE GENOMIC DNA]</scope>
    <source>
        <strain evidence="4 5">PI-S10-A1B</strain>
    </source>
</reference>
<comment type="catalytic activity">
    <reaction evidence="2">
        <text>agmatine + H2O = N-carbamoylputrescine + NH4(+)</text>
        <dbReference type="Rhea" id="RHEA:18037"/>
        <dbReference type="ChEBI" id="CHEBI:15377"/>
        <dbReference type="ChEBI" id="CHEBI:28938"/>
        <dbReference type="ChEBI" id="CHEBI:58145"/>
        <dbReference type="ChEBI" id="CHEBI:58318"/>
        <dbReference type="EC" id="3.5.3.12"/>
    </reaction>
</comment>
<evidence type="ECO:0000256" key="1">
    <source>
        <dbReference type="ARBA" id="ARBA00022801"/>
    </source>
</evidence>
<gene>
    <name evidence="2 4" type="primary">aguA</name>
    <name evidence="3" type="synonym">aguA_3</name>
    <name evidence="4" type="ORF">DS742_25540</name>
    <name evidence="3" type="ORF">LAD12857_40870</name>
</gene>
<dbReference type="InterPro" id="IPR007466">
    <property type="entry name" value="Peptidyl-Arg-deiminase_porph"/>
</dbReference>
<dbReference type="GO" id="GO:0009446">
    <property type="term" value="P:putrescine biosynthetic process"/>
    <property type="evidence" value="ECO:0007669"/>
    <property type="project" value="InterPro"/>
</dbReference>
<feature type="active site" description="Amidino-cysteine intermediate" evidence="2">
    <location>
        <position position="357"/>
    </location>
</feature>
<dbReference type="Pfam" id="PF04371">
    <property type="entry name" value="PAD_porph"/>
    <property type="match status" value="1"/>
</dbReference>
<dbReference type="EMBL" id="BRPJ01000087">
    <property type="protein sequence ID" value="GLB32164.1"/>
    <property type="molecule type" value="Genomic_DNA"/>
</dbReference>
<dbReference type="Gene3D" id="3.75.10.10">
    <property type="entry name" value="L-arginine/glycine Amidinotransferase, Chain A"/>
    <property type="match status" value="1"/>
</dbReference>
<proteinExistence type="inferred from homology"/>